<evidence type="ECO:0000313" key="2">
    <source>
        <dbReference type="EMBL" id="KAG8535793.1"/>
    </source>
</evidence>
<keyword evidence="1" id="KW-1133">Transmembrane helix</keyword>
<proteinExistence type="predicted"/>
<dbReference type="Proteomes" id="UP000824782">
    <property type="component" value="Unassembled WGS sequence"/>
</dbReference>
<name>A0AAV6YP50_ENGPU</name>
<evidence type="ECO:0000256" key="1">
    <source>
        <dbReference type="SAM" id="Phobius"/>
    </source>
</evidence>
<keyword evidence="3" id="KW-1185">Reference proteome</keyword>
<comment type="caution">
    <text evidence="2">The sequence shown here is derived from an EMBL/GenBank/DDBJ whole genome shotgun (WGS) entry which is preliminary data.</text>
</comment>
<dbReference type="EMBL" id="WNYA01057355">
    <property type="protein sequence ID" value="KAG8535793.1"/>
    <property type="molecule type" value="Genomic_DNA"/>
</dbReference>
<protein>
    <submittedName>
        <fullName evidence="2">Uncharacterized protein</fullName>
    </submittedName>
</protein>
<gene>
    <name evidence="2" type="ORF">GDO81_027765</name>
</gene>
<accession>A0AAV6YP50</accession>
<feature type="transmembrane region" description="Helical" evidence="1">
    <location>
        <begin position="12"/>
        <end position="35"/>
    </location>
</feature>
<evidence type="ECO:0000313" key="3">
    <source>
        <dbReference type="Proteomes" id="UP000824782"/>
    </source>
</evidence>
<feature type="transmembrane region" description="Helical" evidence="1">
    <location>
        <begin position="41"/>
        <end position="61"/>
    </location>
</feature>
<reference evidence="2" key="1">
    <citation type="thesis" date="2020" institute="ProQuest LLC" country="789 East Eisenhower Parkway, Ann Arbor, MI, USA">
        <title>Comparative Genomics and Chromosome Evolution.</title>
        <authorList>
            <person name="Mudd A.B."/>
        </authorList>
    </citation>
    <scope>NUCLEOTIDE SEQUENCE</scope>
    <source>
        <strain evidence="2">237g6f4</strain>
        <tissue evidence="2">Blood</tissue>
    </source>
</reference>
<organism evidence="2 3">
    <name type="scientific">Engystomops pustulosus</name>
    <name type="common">Tungara frog</name>
    <name type="synonym">Physalaemus pustulosus</name>
    <dbReference type="NCBI Taxonomy" id="76066"/>
    <lineage>
        <taxon>Eukaryota</taxon>
        <taxon>Metazoa</taxon>
        <taxon>Chordata</taxon>
        <taxon>Craniata</taxon>
        <taxon>Vertebrata</taxon>
        <taxon>Euteleostomi</taxon>
        <taxon>Amphibia</taxon>
        <taxon>Batrachia</taxon>
        <taxon>Anura</taxon>
        <taxon>Neobatrachia</taxon>
        <taxon>Hyloidea</taxon>
        <taxon>Leptodactylidae</taxon>
        <taxon>Leiuperinae</taxon>
        <taxon>Engystomops</taxon>
    </lineage>
</organism>
<keyword evidence="1" id="KW-0472">Membrane</keyword>
<dbReference type="AlphaFoldDB" id="A0AAV6YP50"/>
<keyword evidence="1" id="KW-0812">Transmembrane</keyword>
<sequence length="95" mass="10562">MINPSPDDYHSLGHMYSIIVFLLPLLSAHFCAVFFFGGLSFLVTLVAGIAVWIGCISICAIKRVFCSKIGSEEGENQRKHLSYKDTVVTLQETHE</sequence>